<reference evidence="2" key="1">
    <citation type="submission" date="2019-11" db="EMBL/GenBank/DDBJ databases">
        <title>Genomic insights into an expanded diversity of filamentous marine cyanobacteria reveals the extraordinary biosynthetic potential of Moorea and Okeania.</title>
        <authorList>
            <person name="Ferreira Leao T."/>
            <person name="Wang M."/>
            <person name="Moss N."/>
            <person name="Da Silva R."/>
            <person name="Sanders J."/>
            <person name="Nurk S."/>
            <person name="Gurevich A."/>
            <person name="Humphrey G."/>
            <person name="Reher R."/>
            <person name="Zhu Q."/>
            <person name="Belda-Ferre P."/>
            <person name="Glukhov E."/>
            <person name="Rex R."/>
            <person name="Dorrestein P.C."/>
            <person name="Knight R."/>
            <person name="Pevzner P."/>
            <person name="Gerwick W.H."/>
            <person name="Gerwick L."/>
        </authorList>
    </citation>
    <scope>NUCLEOTIDE SEQUENCE</scope>
    <source>
        <strain evidence="2">SIO1C4</strain>
    </source>
</reference>
<dbReference type="PROSITE" id="PS51186">
    <property type="entry name" value="GNAT"/>
    <property type="match status" value="1"/>
</dbReference>
<protein>
    <submittedName>
        <fullName evidence="2">GNAT family N-acetyltransferase</fullName>
    </submittedName>
</protein>
<proteinExistence type="predicted"/>
<dbReference type="Pfam" id="PF00583">
    <property type="entry name" value="Acetyltransf_1"/>
    <property type="match status" value="1"/>
</dbReference>
<dbReference type="InterPro" id="IPR016181">
    <property type="entry name" value="Acyl_CoA_acyltransferase"/>
</dbReference>
<dbReference type="Gene3D" id="3.40.630.30">
    <property type="match status" value="1"/>
</dbReference>
<dbReference type="GO" id="GO:0016747">
    <property type="term" value="F:acyltransferase activity, transferring groups other than amino-acyl groups"/>
    <property type="evidence" value="ECO:0007669"/>
    <property type="project" value="InterPro"/>
</dbReference>
<evidence type="ECO:0000259" key="1">
    <source>
        <dbReference type="PROSITE" id="PS51186"/>
    </source>
</evidence>
<dbReference type="InterPro" id="IPR000182">
    <property type="entry name" value="GNAT_dom"/>
</dbReference>
<dbReference type="SUPFAM" id="SSF55729">
    <property type="entry name" value="Acyl-CoA N-acyltransferases (Nat)"/>
    <property type="match status" value="1"/>
</dbReference>
<keyword evidence="2" id="KW-0808">Transferase</keyword>
<dbReference type="AlphaFoldDB" id="A0A6B3N806"/>
<dbReference type="CDD" id="cd04301">
    <property type="entry name" value="NAT_SF"/>
    <property type="match status" value="1"/>
</dbReference>
<sequence>MEEELLIRLGKLQDLDVLVQFNQAMANETEGKKLTLEIVTAGVENLLKNPNLGFYLLAEKNGKVAGALMVTTEWSDWHNGLYWWVQSVYVLPEFRRQGVYYKLYNFIKEKAKNEQDDLKIWGFRLYVEGKNTIAQKAYEALGMKETSYKIYEESL</sequence>
<gene>
    <name evidence="2" type="ORF">F6J89_08920</name>
</gene>
<accession>A0A6B3N806</accession>
<feature type="domain" description="N-acetyltransferase" evidence="1">
    <location>
        <begin position="5"/>
        <end position="155"/>
    </location>
</feature>
<organism evidence="2">
    <name type="scientific">Symploca sp. SIO1C4</name>
    <dbReference type="NCBI Taxonomy" id="2607765"/>
    <lineage>
        <taxon>Bacteria</taxon>
        <taxon>Bacillati</taxon>
        <taxon>Cyanobacteriota</taxon>
        <taxon>Cyanophyceae</taxon>
        <taxon>Coleofasciculales</taxon>
        <taxon>Coleofasciculaceae</taxon>
        <taxon>Symploca</taxon>
    </lineage>
</organism>
<comment type="caution">
    <text evidence="2">The sequence shown here is derived from an EMBL/GenBank/DDBJ whole genome shotgun (WGS) entry which is preliminary data.</text>
</comment>
<evidence type="ECO:0000313" key="2">
    <source>
        <dbReference type="EMBL" id="NER27740.1"/>
    </source>
</evidence>
<dbReference type="EMBL" id="JAAHFQ010000130">
    <property type="protein sequence ID" value="NER27740.1"/>
    <property type="molecule type" value="Genomic_DNA"/>
</dbReference>
<name>A0A6B3N806_9CYAN</name>